<feature type="region of interest" description="Disordered" evidence="1">
    <location>
        <begin position="88"/>
        <end position="115"/>
    </location>
</feature>
<dbReference type="EMBL" id="JAUJYO010000003">
    <property type="protein sequence ID" value="KAK1321393.1"/>
    <property type="molecule type" value="Genomic_DNA"/>
</dbReference>
<evidence type="ECO:0008006" key="4">
    <source>
        <dbReference type="Google" id="ProtNLM"/>
    </source>
</evidence>
<sequence length="115" mass="12838">MRKGHCHQSQRARVVGDEAALATIIRLLTHIRWVPPQWARVIGERRILFERCDKCGFPMNYYVSAVILKAENMADKVEWMNKIRNVIQPSKGAPAPNKGAAPAKGAPSINSAKSF</sequence>
<comment type="caution">
    <text evidence="2">The sequence shown here is derived from an EMBL/GenBank/DDBJ whole genome shotgun (WGS) entry which is preliminary data.</text>
</comment>
<reference evidence="2" key="1">
    <citation type="journal article" date="2023" name="Nat. Commun.">
        <title>Diploid and tetraploid genomes of Acorus and the evolution of monocots.</title>
        <authorList>
            <person name="Ma L."/>
            <person name="Liu K.W."/>
            <person name="Li Z."/>
            <person name="Hsiao Y.Y."/>
            <person name="Qi Y."/>
            <person name="Fu T."/>
            <person name="Tang G.D."/>
            <person name="Zhang D."/>
            <person name="Sun W.H."/>
            <person name="Liu D.K."/>
            <person name="Li Y."/>
            <person name="Chen G.Z."/>
            <person name="Liu X.D."/>
            <person name="Liao X.Y."/>
            <person name="Jiang Y.T."/>
            <person name="Yu X."/>
            <person name="Hao Y."/>
            <person name="Huang J."/>
            <person name="Zhao X.W."/>
            <person name="Ke S."/>
            <person name="Chen Y.Y."/>
            <person name="Wu W.L."/>
            <person name="Hsu J.L."/>
            <person name="Lin Y.F."/>
            <person name="Huang M.D."/>
            <person name="Li C.Y."/>
            <person name="Huang L."/>
            <person name="Wang Z.W."/>
            <person name="Zhao X."/>
            <person name="Zhong W.Y."/>
            <person name="Peng D.H."/>
            <person name="Ahmad S."/>
            <person name="Lan S."/>
            <person name="Zhang J.S."/>
            <person name="Tsai W.C."/>
            <person name="Van de Peer Y."/>
            <person name="Liu Z.J."/>
        </authorList>
    </citation>
    <scope>NUCLEOTIDE SEQUENCE</scope>
    <source>
        <strain evidence="2">CP</strain>
    </source>
</reference>
<name>A0AAV9F967_ACOCL</name>
<protein>
    <recommendedName>
        <fullName evidence="4">PH domain-containing protein</fullName>
    </recommendedName>
</protein>
<gene>
    <name evidence="2" type="ORF">QJS10_CPA03g01286</name>
</gene>
<proteinExistence type="predicted"/>
<dbReference type="AlphaFoldDB" id="A0AAV9F967"/>
<evidence type="ECO:0000313" key="3">
    <source>
        <dbReference type="Proteomes" id="UP001180020"/>
    </source>
</evidence>
<feature type="compositionally biased region" description="Low complexity" evidence="1">
    <location>
        <begin position="91"/>
        <end position="107"/>
    </location>
</feature>
<evidence type="ECO:0000313" key="2">
    <source>
        <dbReference type="EMBL" id="KAK1321393.1"/>
    </source>
</evidence>
<evidence type="ECO:0000256" key="1">
    <source>
        <dbReference type="SAM" id="MobiDB-lite"/>
    </source>
</evidence>
<reference evidence="2" key="2">
    <citation type="submission" date="2023-06" db="EMBL/GenBank/DDBJ databases">
        <authorList>
            <person name="Ma L."/>
            <person name="Liu K.-W."/>
            <person name="Li Z."/>
            <person name="Hsiao Y.-Y."/>
            <person name="Qi Y."/>
            <person name="Fu T."/>
            <person name="Tang G."/>
            <person name="Zhang D."/>
            <person name="Sun W.-H."/>
            <person name="Liu D.-K."/>
            <person name="Li Y."/>
            <person name="Chen G.-Z."/>
            <person name="Liu X.-D."/>
            <person name="Liao X.-Y."/>
            <person name="Jiang Y.-T."/>
            <person name="Yu X."/>
            <person name="Hao Y."/>
            <person name="Huang J."/>
            <person name="Zhao X.-W."/>
            <person name="Ke S."/>
            <person name="Chen Y.-Y."/>
            <person name="Wu W.-L."/>
            <person name="Hsu J.-L."/>
            <person name="Lin Y.-F."/>
            <person name="Huang M.-D."/>
            <person name="Li C.-Y."/>
            <person name="Huang L."/>
            <person name="Wang Z.-W."/>
            <person name="Zhao X."/>
            <person name="Zhong W.-Y."/>
            <person name="Peng D.-H."/>
            <person name="Ahmad S."/>
            <person name="Lan S."/>
            <person name="Zhang J.-S."/>
            <person name="Tsai W.-C."/>
            <person name="Van De Peer Y."/>
            <person name="Liu Z.-J."/>
        </authorList>
    </citation>
    <scope>NUCLEOTIDE SEQUENCE</scope>
    <source>
        <strain evidence="2">CP</strain>
        <tissue evidence="2">Leaves</tissue>
    </source>
</reference>
<accession>A0AAV9F967</accession>
<organism evidence="2 3">
    <name type="scientific">Acorus calamus</name>
    <name type="common">Sweet flag</name>
    <dbReference type="NCBI Taxonomy" id="4465"/>
    <lineage>
        <taxon>Eukaryota</taxon>
        <taxon>Viridiplantae</taxon>
        <taxon>Streptophyta</taxon>
        <taxon>Embryophyta</taxon>
        <taxon>Tracheophyta</taxon>
        <taxon>Spermatophyta</taxon>
        <taxon>Magnoliopsida</taxon>
        <taxon>Liliopsida</taxon>
        <taxon>Acoraceae</taxon>
        <taxon>Acorus</taxon>
    </lineage>
</organism>
<keyword evidence="3" id="KW-1185">Reference proteome</keyword>
<dbReference type="Proteomes" id="UP001180020">
    <property type="component" value="Unassembled WGS sequence"/>
</dbReference>